<sequence length="207" mass="24337">MKMKSPLLQKVIFIIIFLVLNQTVQAQKKTFDSYLTETNLAYSAPKGYIEFEVDKYPYVPVKRGYSSILWYLIQNQSEEILIGFTFIPIRQYLSYKGIDPNVNLKNTALHEADTTKSKLYYYNSKELKSINAMQAVKYDLDMDTTLFEKYDKCKVVIMQRDNIGDGFIYYFYNDKSEGKIDKEIKNTSNMLKFLPDSQFNPLIYKKD</sequence>
<name>A0ABS1BNQ9_9SPHI</name>
<evidence type="ECO:0000313" key="1">
    <source>
        <dbReference type="EMBL" id="MBK0384529.1"/>
    </source>
</evidence>
<protein>
    <submittedName>
        <fullName evidence="1">Uncharacterized protein</fullName>
    </submittedName>
</protein>
<gene>
    <name evidence="1" type="ORF">I5M32_16325</name>
</gene>
<evidence type="ECO:0000313" key="2">
    <source>
        <dbReference type="Proteomes" id="UP000660024"/>
    </source>
</evidence>
<accession>A0ABS1BNQ9</accession>
<dbReference type="Proteomes" id="UP000660024">
    <property type="component" value="Unassembled WGS sequence"/>
</dbReference>
<comment type="caution">
    <text evidence="1">The sequence shown here is derived from an EMBL/GenBank/DDBJ whole genome shotgun (WGS) entry which is preliminary data.</text>
</comment>
<keyword evidence="2" id="KW-1185">Reference proteome</keyword>
<organism evidence="1 2">
    <name type="scientific">Pedobacter segetis</name>
    <dbReference type="NCBI Taxonomy" id="2793069"/>
    <lineage>
        <taxon>Bacteria</taxon>
        <taxon>Pseudomonadati</taxon>
        <taxon>Bacteroidota</taxon>
        <taxon>Sphingobacteriia</taxon>
        <taxon>Sphingobacteriales</taxon>
        <taxon>Sphingobacteriaceae</taxon>
        <taxon>Pedobacter</taxon>
    </lineage>
</organism>
<reference evidence="1 2" key="1">
    <citation type="submission" date="2020-12" db="EMBL/GenBank/DDBJ databases">
        <title>Bacterial novel species Pedobacter sp. SD-b isolated from soil.</title>
        <authorList>
            <person name="Jung H.-Y."/>
        </authorList>
    </citation>
    <scope>NUCLEOTIDE SEQUENCE [LARGE SCALE GENOMIC DNA]</scope>
    <source>
        <strain evidence="1 2">SD-b</strain>
    </source>
</reference>
<dbReference type="EMBL" id="JAEHFY010000042">
    <property type="protein sequence ID" value="MBK0384529.1"/>
    <property type="molecule type" value="Genomic_DNA"/>
</dbReference>
<proteinExistence type="predicted"/>